<protein>
    <submittedName>
        <fullName evidence="1">Uncharacterized protein</fullName>
    </submittedName>
</protein>
<sequence>MKHHSYISSLQLLLAVQSMLKSVRHHSSTSRLISVSKTRDGFLKRSNEFLQEFLFGWRHHVEEAPVLINQPLLLESLHHDVPGHQPPLEAVHEEHRPARDVLRRQPDLVEQELGVPAQPLLGRDKDPRCLADGQVQFLL</sequence>
<dbReference type="EMBL" id="GBRH01182945">
    <property type="protein sequence ID" value="JAE14951.1"/>
    <property type="molecule type" value="Transcribed_RNA"/>
</dbReference>
<evidence type="ECO:0000313" key="1">
    <source>
        <dbReference type="EMBL" id="JAE14951.1"/>
    </source>
</evidence>
<organism evidence="1">
    <name type="scientific">Arundo donax</name>
    <name type="common">Giant reed</name>
    <name type="synonym">Donax arundinaceus</name>
    <dbReference type="NCBI Taxonomy" id="35708"/>
    <lineage>
        <taxon>Eukaryota</taxon>
        <taxon>Viridiplantae</taxon>
        <taxon>Streptophyta</taxon>
        <taxon>Embryophyta</taxon>
        <taxon>Tracheophyta</taxon>
        <taxon>Spermatophyta</taxon>
        <taxon>Magnoliopsida</taxon>
        <taxon>Liliopsida</taxon>
        <taxon>Poales</taxon>
        <taxon>Poaceae</taxon>
        <taxon>PACMAD clade</taxon>
        <taxon>Arundinoideae</taxon>
        <taxon>Arundineae</taxon>
        <taxon>Arundo</taxon>
    </lineage>
</organism>
<name>A0A0A9FXC2_ARUDO</name>
<reference evidence="1" key="1">
    <citation type="submission" date="2014-09" db="EMBL/GenBank/DDBJ databases">
        <authorList>
            <person name="Magalhaes I.L.F."/>
            <person name="Oliveira U."/>
            <person name="Santos F.R."/>
            <person name="Vidigal T.H.D.A."/>
            <person name="Brescovit A.D."/>
            <person name="Santos A.J."/>
        </authorList>
    </citation>
    <scope>NUCLEOTIDE SEQUENCE</scope>
    <source>
        <tissue evidence="1">Shoot tissue taken approximately 20 cm above the soil surface</tissue>
    </source>
</reference>
<accession>A0A0A9FXC2</accession>
<reference evidence="1" key="2">
    <citation type="journal article" date="2015" name="Data Brief">
        <title>Shoot transcriptome of the giant reed, Arundo donax.</title>
        <authorList>
            <person name="Barrero R.A."/>
            <person name="Guerrero F.D."/>
            <person name="Moolhuijzen P."/>
            <person name="Goolsby J.A."/>
            <person name="Tidwell J."/>
            <person name="Bellgard S.E."/>
            <person name="Bellgard M.I."/>
        </authorList>
    </citation>
    <scope>NUCLEOTIDE SEQUENCE</scope>
    <source>
        <tissue evidence="1">Shoot tissue taken approximately 20 cm above the soil surface</tissue>
    </source>
</reference>
<dbReference type="AlphaFoldDB" id="A0A0A9FXC2"/>
<proteinExistence type="predicted"/>